<dbReference type="GO" id="GO:0004674">
    <property type="term" value="F:protein serine/threonine kinase activity"/>
    <property type="evidence" value="ECO:0007669"/>
    <property type="project" value="UniProtKB-EC"/>
</dbReference>
<dbReference type="Pfam" id="PF07804">
    <property type="entry name" value="HipA_C"/>
    <property type="match status" value="1"/>
</dbReference>
<protein>
    <submittedName>
        <fullName evidence="4">Serine/threonine-protein kinase CtkA</fullName>
        <ecNumber evidence="4">2.7.11.1</ecNumber>
    </submittedName>
</protein>
<accession>A0A6N2SCN8</accession>
<proteinExistence type="predicted"/>
<dbReference type="Gene3D" id="3.30.200.120">
    <property type="match status" value="1"/>
</dbReference>
<dbReference type="Gene3D" id="1.10.1070.20">
    <property type="match status" value="1"/>
</dbReference>
<feature type="domain" description="HipA-like C-terminal" evidence="3">
    <location>
        <begin position="29"/>
        <end position="220"/>
    </location>
</feature>
<dbReference type="EMBL" id="CACRST010000010">
    <property type="protein sequence ID" value="VYS91092.1"/>
    <property type="molecule type" value="Genomic_DNA"/>
</dbReference>
<reference evidence="4" key="1">
    <citation type="submission" date="2019-11" db="EMBL/GenBank/DDBJ databases">
        <authorList>
            <person name="Feng L."/>
        </authorList>
    </citation>
    <scope>NUCLEOTIDE SEQUENCE</scope>
    <source>
        <strain evidence="4">BgluceraseaLFYP119</strain>
    </source>
</reference>
<dbReference type="InterPro" id="IPR012893">
    <property type="entry name" value="HipA-like_C"/>
</dbReference>
<keyword evidence="1 4" id="KW-0808">Transferase</keyword>
<gene>
    <name evidence="4" type="primary">ctkA</name>
    <name evidence="4" type="ORF">BGLFYP119_01075</name>
</gene>
<dbReference type="CDD" id="cd17792">
    <property type="entry name" value="CtkA"/>
    <property type="match status" value="1"/>
</dbReference>
<keyword evidence="2 4" id="KW-0418">Kinase</keyword>
<evidence type="ECO:0000256" key="1">
    <source>
        <dbReference type="ARBA" id="ARBA00022679"/>
    </source>
</evidence>
<evidence type="ECO:0000313" key="4">
    <source>
        <dbReference type="EMBL" id="VYS91092.1"/>
    </source>
</evidence>
<dbReference type="AlphaFoldDB" id="A0A6N2SCN8"/>
<evidence type="ECO:0000256" key="2">
    <source>
        <dbReference type="ARBA" id="ARBA00022777"/>
    </source>
</evidence>
<organism evidence="4">
    <name type="scientific">Blautia glucerasea</name>
    <dbReference type="NCBI Taxonomy" id="536633"/>
    <lineage>
        <taxon>Bacteria</taxon>
        <taxon>Bacillati</taxon>
        <taxon>Bacillota</taxon>
        <taxon>Clostridia</taxon>
        <taxon>Lachnospirales</taxon>
        <taxon>Lachnospiraceae</taxon>
        <taxon>Blautia</taxon>
    </lineage>
</organism>
<dbReference type="EC" id="2.7.11.1" evidence="4"/>
<name>A0A6N2SCN8_9FIRM</name>
<sequence>MCWEGGRSRVQKLIDFDHVKILINNYEGADLKLRMCMDGNTYMLKFGQKLEPDEKKPLQASYSSSPISEYLGCHVYEIAGIPVQETLLGTYQGRLAVACRDFIEERGNVPDEELIEFKKLENSYLDSSTAGGRTPTYENLTEILENHTALEPIRTQAKEHYWKMFAVDALIGNFDRHAGNWGYFMSRAQNRLTDTAPVYDCGSSFYPQLNEKTMEEMLAVPEKIEERVQLFPTAALRVNGRKVRYHEFLLSEKGRFCRELLRELYPKLDMEKIRDLIDAAPGLSETRRSFYKTLTNIRHEVILKPAYELSLKEEKEKSKEKKIKRRHKIIL</sequence>
<evidence type="ECO:0000259" key="3">
    <source>
        <dbReference type="Pfam" id="PF07804"/>
    </source>
</evidence>